<dbReference type="SMART" id="SM00344">
    <property type="entry name" value="HTH_ASNC"/>
    <property type="match status" value="1"/>
</dbReference>
<dbReference type="PANTHER" id="PTHR43413:SF4">
    <property type="entry name" value="HTH-TYPE TRANSCRIPTIONAL REGULATOR LYSM"/>
    <property type="match status" value="1"/>
</dbReference>
<gene>
    <name evidence="6" type="ORF">ENO36_00360</name>
</gene>
<dbReference type="EMBL" id="DSFE01000008">
    <property type="protein sequence ID" value="HEU97294.1"/>
    <property type="molecule type" value="Genomic_DNA"/>
</dbReference>
<dbReference type="GO" id="GO:0043565">
    <property type="term" value="F:sequence-specific DNA binding"/>
    <property type="evidence" value="ECO:0007669"/>
    <property type="project" value="InterPro"/>
</dbReference>
<dbReference type="InterPro" id="IPR036388">
    <property type="entry name" value="WH-like_DNA-bd_sf"/>
</dbReference>
<evidence type="ECO:0000259" key="5">
    <source>
        <dbReference type="PROSITE" id="PS50956"/>
    </source>
</evidence>
<name>A0A7C2YRE9_9CREN</name>
<dbReference type="SUPFAM" id="SSF46785">
    <property type="entry name" value="Winged helix' DNA-binding domain"/>
    <property type="match status" value="1"/>
</dbReference>
<evidence type="ECO:0000313" key="6">
    <source>
        <dbReference type="EMBL" id="HEU97294.1"/>
    </source>
</evidence>
<keyword evidence="3" id="KW-0804">Transcription</keyword>
<dbReference type="Gene3D" id="3.30.70.920">
    <property type="match status" value="1"/>
</dbReference>
<dbReference type="InterPro" id="IPR011008">
    <property type="entry name" value="Dimeric_a/b-barrel"/>
</dbReference>
<comment type="pathway">
    <text evidence="4">Amino-acid biosynthesis.</text>
</comment>
<reference evidence="6" key="1">
    <citation type="journal article" date="2020" name="mSystems">
        <title>Genome- and Community-Level Interaction Insights into Carbon Utilization and Element Cycling Functions of Hydrothermarchaeota in Hydrothermal Sediment.</title>
        <authorList>
            <person name="Zhou Z."/>
            <person name="Liu Y."/>
            <person name="Xu W."/>
            <person name="Pan J."/>
            <person name="Luo Z.H."/>
            <person name="Li M."/>
        </authorList>
    </citation>
    <scope>NUCLEOTIDE SEQUENCE [LARGE SCALE GENOMIC DNA]</scope>
    <source>
        <strain evidence="6">SpSt-1259</strain>
    </source>
</reference>
<dbReference type="PRINTS" id="PR00033">
    <property type="entry name" value="HTHASNC"/>
</dbReference>
<accession>A0A7C2YRE9</accession>
<keyword evidence="1" id="KW-0805">Transcription regulation</keyword>
<dbReference type="Gene3D" id="1.10.10.10">
    <property type="entry name" value="Winged helix-like DNA-binding domain superfamily/Winged helix DNA-binding domain"/>
    <property type="match status" value="1"/>
</dbReference>
<feature type="domain" description="HTH asnC-type" evidence="5">
    <location>
        <begin position="6"/>
        <end position="66"/>
    </location>
</feature>
<dbReference type="InterPro" id="IPR011991">
    <property type="entry name" value="ArsR-like_HTH"/>
</dbReference>
<comment type="caution">
    <text evidence="6">The sequence shown here is derived from an EMBL/GenBank/DDBJ whole genome shotgun (WGS) entry which is preliminary data.</text>
</comment>
<evidence type="ECO:0000256" key="3">
    <source>
        <dbReference type="ARBA" id="ARBA00023163"/>
    </source>
</evidence>
<dbReference type="CDD" id="cd00090">
    <property type="entry name" value="HTH_ARSR"/>
    <property type="match status" value="1"/>
</dbReference>
<dbReference type="InterPro" id="IPR019888">
    <property type="entry name" value="Tscrpt_reg_AsnC-like"/>
</dbReference>
<dbReference type="Proteomes" id="UP000885664">
    <property type="component" value="Unassembled WGS sequence"/>
</dbReference>
<dbReference type="PROSITE" id="PS50956">
    <property type="entry name" value="HTH_ASNC_2"/>
    <property type="match status" value="1"/>
</dbReference>
<protein>
    <submittedName>
        <fullName evidence="6">Lrp/AsnC family transcriptional regulator</fullName>
    </submittedName>
</protein>
<proteinExistence type="predicted"/>
<dbReference type="InterPro" id="IPR000485">
    <property type="entry name" value="AsnC-type_HTH_dom"/>
</dbReference>
<dbReference type="InterPro" id="IPR019887">
    <property type="entry name" value="Tscrpt_reg_AsnC/Lrp_C"/>
</dbReference>
<dbReference type="InterPro" id="IPR050684">
    <property type="entry name" value="HTH-Siroheme_Decarb"/>
</dbReference>
<evidence type="ECO:0000256" key="1">
    <source>
        <dbReference type="ARBA" id="ARBA00023015"/>
    </source>
</evidence>
<organism evidence="6">
    <name type="scientific">Fervidicoccus fontis</name>
    <dbReference type="NCBI Taxonomy" id="683846"/>
    <lineage>
        <taxon>Archaea</taxon>
        <taxon>Thermoproteota</taxon>
        <taxon>Thermoprotei</taxon>
        <taxon>Fervidicoccales</taxon>
        <taxon>Fervidicoccaceae</taxon>
        <taxon>Fervidicoccus</taxon>
    </lineage>
</organism>
<dbReference type="InterPro" id="IPR036390">
    <property type="entry name" value="WH_DNA-bd_sf"/>
</dbReference>
<keyword evidence="2" id="KW-0238">DNA-binding</keyword>
<dbReference type="PANTHER" id="PTHR43413">
    <property type="entry name" value="TRANSCRIPTIONAL REGULATOR, ASNC FAMILY"/>
    <property type="match status" value="1"/>
</dbReference>
<evidence type="ECO:0000256" key="2">
    <source>
        <dbReference type="ARBA" id="ARBA00023125"/>
    </source>
</evidence>
<dbReference type="Pfam" id="PF01037">
    <property type="entry name" value="AsnC_trans_reg"/>
    <property type="match status" value="1"/>
</dbReference>
<dbReference type="Pfam" id="PF13404">
    <property type="entry name" value="HTH_AsnC-type"/>
    <property type="match status" value="1"/>
</dbReference>
<dbReference type="SUPFAM" id="SSF54909">
    <property type="entry name" value="Dimeric alpha+beta barrel"/>
    <property type="match status" value="1"/>
</dbReference>
<evidence type="ECO:0000256" key="4">
    <source>
        <dbReference type="ARBA" id="ARBA00029440"/>
    </source>
</evidence>
<sequence length="141" mass="15714">MEMKEIDEVDEKILRILKANARTPLSTIAEELGISKTAVKKRIDKLVKRGVIGRFTIEFSSTSGVRALVFIKTEAKGKTTDAAQSIKKISFVDRVFEVAGDYDIVAIVSALNVEQLNEIVDRIREIPNVSSTVTIMVLKEY</sequence>
<dbReference type="AlphaFoldDB" id="A0A7C2YRE9"/>